<sequence length="54" mass="6211">MKKTLSLSTKEKKRQEMLVFFKAQKGLTALEDTNFNLCTILDQEIIVNVFVSAF</sequence>
<reference evidence="1 3" key="1">
    <citation type="journal article" date="2017" name="Nature">
        <title>The sunflower genome provides insights into oil metabolism, flowering and Asterid evolution.</title>
        <authorList>
            <person name="Badouin H."/>
            <person name="Gouzy J."/>
            <person name="Grassa C.J."/>
            <person name="Murat F."/>
            <person name="Staton S.E."/>
            <person name="Cottret L."/>
            <person name="Lelandais-Briere C."/>
            <person name="Owens G.L."/>
            <person name="Carrere S."/>
            <person name="Mayjonade B."/>
            <person name="Legrand L."/>
            <person name="Gill N."/>
            <person name="Kane N.C."/>
            <person name="Bowers J.E."/>
            <person name="Hubner S."/>
            <person name="Bellec A."/>
            <person name="Berard A."/>
            <person name="Berges H."/>
            <person name="Blanchet N."/>
            <person name="Boniface M.C."/>
            <person name="Brunel D."/>
            <person name="Catrice O."/>
            <person name="Chaidir N."/>
            <person name="Claudel C."/>
            <person name="Donnadieu C."/>
            <person name="Faraut T."/>
            <person name="Fievet G."/>
            <person name="Helmstetter N."/>
            <person name="King M."/>
            <person name="Knapp S.J."/>
            <person name="Lai Z."/>
            <person name="Le Paslier M.C."/>
            <person name="Lippi Y."/>
            <person name="Lorenzon L."/>
            <person name="Mandel J.R."/>
            <person name="Marage G."/>
            <person name="Marchand G."/>
            <person name="Marquand E."/>
            <person name="Bret-Mestries E."/>
            <person name="Morien E."/>
            <person name="Nambeesan S."/>
            <person name="Nguyen T."/>
            <person name="Pegot-Espagnet P."/>
            <person name="Pouilly N."/>
            <person name="Raftis F."/>
            <person name="Sallet E."/>
            <person name="Schiex T."/>
            <person name="Thomas J."/>
            <person name="Vandecasteele C."/>
            <person name="Vares D."/>
            <person name="Vear F."/>
            <person name="Vautrin S."/>
            <person name="Crespi M."/>
            <person name="Mangin B."/>
            <person name="Burke J.M."/>
            <person name="Salse J."/>
            <person name="Munos S."/>
            <person name="Vincourt P."/>
            <person name="Rieseberg L.H."/>
            <person name="Langlade N.B."/>
        </authorList>
    </citation>
    <scope>NUCLEOTIDE SEQUENCE [LARGE SCALE GENOMIC DNA]</scope>
    <source>
        <strain evidence="3">cv. SF193</strain>
        <tissue evidence="1">Leaves</tissue>
    </source>
</reference>
<evidence type="ECO:0000313" key="1">
    <source>
        <dbReference type="EMBL" id="KAF5764520.1"/>
    </source>
</evidence>
<organism evidence="2 3">
    <name type="scientific">Helianthus annuus</name>
    <name type="common">Common sunflower</name>
    <dbReference type="NCBI Taxonomy" id="4232"/>
    <lineage>
        <taxon>Eukaryota</taxon>
        <taxon>Viridiplantae</taxon>
        <taxon>Streptophyta</taxon>
        <taxon>Embryophyta</taxon>
        <taxon>Tracheophyta</taxon>
        <taxon>Spermatophyta</taxon>
        <taxon>Magnoliopsida</taxon>
        <taxon>eudicotyledons</taxon>
        <taxon>Gunneridae</taxon>
        <taxon>Pentapetalae</taxon>
        <taxon>asterids</taxon>
        <taxon>campanulids</taxon>
        <taxon>Asterales</taxon>
        <taxon>Asteraceae</taxon>
        <taxon>Asteroideae</taxon>
        <taxon>Heliantheae alliance</taxon>
        <taxon>Heliantheae</taxon>
        <taxon>Helianthus</taxon>
    </lineage>
</organism>
<protein>
    <submittedName>
        <fullName evidence="2">Uncharacterized protein</fullName>
    </submittedName>
</protein>
<reference evidence="2" key="2">
    <citation type="submission" date="2017-02" db="EMBL/GenBank/DDBJ databases">
        <title>Sunflower complete genome.</title>
        <authorList>
            <person name="Langlade N."/>
            <person name="Munos S."/>
        </authorList>
    </citation>
    <scope>NUCLEOTIDE SEQUENCE [LARGE SCALE GENOMIC DNA]</scope>
    <source>
        <tissue evidence="2">Leaves</tissue>
    </source>
</reference>
<accession>A0A251S8D8</accession>
<dbReference type="AlphaFoldDB" id="A0A251S8D8"/>
<evidence type="ECO:0000313" key="2">
    <source>
        <dbReference type="EMBL" id="OTF95107.1"/>
    </source>
</evidence>
<gene>
    <name evidence="2" type="ORF">HannXRQ_Chr15g0479431</name>
    <name evidence="1" type="ORF">HanXRQr2_Chr15g0693031</name>
</gene>
<dbReference type="EMBL" id="MNCJ02000330">
    <property type="protein sequence ID" value="KAF5764520.1"/>
    <property type="molecule type" value="Genomic_DNA"/>
</dbReference>
<name>A0A251S8D8_HELAN</name>
<evidence type="ECO:0000313" key="3">
    <source>
        <dbReference type="Proteomes" id="UP000215914"/>
    </source>
</evidence>
<dbReference type="Proteomes" id="UP000215914">
    <property type="component" value="Chromosome 15"/>
</dbReference>
<dbReference type="Gramene" id="mRNA:HanXRQr2_Chr15g0693031">
    <property type="protein sequence ID" value="mRNA:HanXRQr2_Chr15g0693031"/>
    <property type="gene ID" value="HanXRQr2_Chr15g0693031"/>
</dbReference>
<dbReference type="InParanoid" id="A0A251S8D8"/>
<keyword evidence="3" id="KW-1185">Reference proteome</keyword>
<dbReference type="EMBL" id="CM007904">
    <property type="protein sequence ID" value="OTF95107.1"/>
    <property type="molecule type" value="Genomic_DNA"/>
</dbReference>
<reference evidence="1" key="3">
    <citation type="submission" date="2020-06" db="EMBL/GenBank/DDBJ databases">
        <title>Helianthus annuus Genome sequencing and assembly Release 2.</title>
        <authorList>
            <person name="Gouzy J."/>
            <person name="Langlade N."/>
            <person name="Munos S."/>
        </authorList>
    </citation>
    <scope>NUCLEOTIDE SEQUENCE</scope>
    <source>
        <tissue evidence="1">Leaves</tissue>
    </source>
</reference>
<proteinExistence type="predicted"/>